<keyword evidence="4 9" id="KW-0732">Signal</keyword>
<evidence type="ECO:0000256" key="9">
    <source>
        <dbReference type="SAM" id="SignalP"/>
    </source>
</evidence>
<keyword evidence="5 8" id="KW-1133">Transmembrane helix</keyword>
<feature type="transmembrane region" description="Helical" evidence="8">
    <location>
        <begin position="385"/>
        <end position="408"/>
    </location>
</feature>
<evidence type="ECO:0000259" key="10">
    <source>
        <dbReference type="SMART" id="SM01320"/>
    </source>
</evidence>
<name>A0A9P8LGS5_9PEZI</name>
<dbReference type="Pfam" id="PF14558">
    <property type="entry name" value="TRP_N"/>
    <property type="match status" value="1"/>
</dbReference>
<dbReference type="PANTHER" id="PTHR31145:SF2">
    <property type="entry name" value="FLAVIN CARRIER PROTEIN 2"/>
    <property type="match status" value="1"/>
</dbReference>
<dbReference type="Proteomes" id="UP000750711">
    <property type="component" value="Unassembled WGS sequence"/>
</dbReference>
<dbReference type="InterPro" id="IPR010308">
    <property type="entry name" value="TRP_C"/>
</dbReference>
<keyword evidence="6 8" id="KW-0472">Membrane</keyword>
<feature type="transmembrane region" description="Helical" evidence="8">
    <location>
        <begin position="414"/>
        <end position="436"/>
    </location>
</feature>
<organism evidence="11 12">
    <name type="scientific">Trichoglossum hirsutum</name>
    <dbReference type="NCBI Taxonomy" id="265104"/>
    <lineage>
        <taxon>Eukaryota</taxon>
        <taxon>Fungi</taxon>
        <taxon>Dikarya</taxon>
        <taxon>Ascomycota</taxon>
        <taxon>Pezizomycotina</taxon>
        <taxon>Geoglossomycetes</taxon>
        <taxon>Geoglossales</taxon>
        <taxon>Geoglossaceae</taxon>
        <taxon>Trichoglossum</taxon>
    </lineage>
</organism>
<comment type="similarity">
    <text evidence="2">Belongs to the transient receptor potential (TRP) ion channel family.</text>
</comment>
<feature type="domain" description="ML-like" evidence="10">
    <location>
        <begin position="27"/>
        <end position="166"/>
    </location>
</feature>
<feature type="transmembrane region" description="Helical" evidence="8">
    <location>
        <begin position="530"/>
        <end position="551"/>
    </location>
</feature>
<comment type="caution">
    <text evidence="11">The sequence shown here is derived from an EMBL/GenBank/DDBJ whole genome shotgun (WGS) entry which is preliminary data.</text>
</comment>
<feature type="compositionally biased region" description="Polar residues" evidence="7">
    <location>
        <begin position="679"/>
        <end position="695"/>
    </location>
</feature>
<dbReference type="GO" id="GO:0009272">
    <property type="term" value="P:fungal-type cell wall biogenesis"/>
    <property type="evidence" value="ECO:0007669"/>
    <property type="project" value="TreeGrafter"/>
</dbReference>
<evidence type="ECO:0000256" key="6">
    <source>
        <dbReference type="ARBA" id="ARBA00023136"/>
    </source>
</evidence>
<keyword evidence="12" id="KW-1185">Reference proteome</keyword>
<gene>
    <name evidence="11" type="ORF">GP486_001646</name>
</gene>
<comment type="subcellular location">
    <subcellularLocation>
        <location evidence="1">Membrane</location>
        <topology evidence="1">Multi-pass membrane protein</topology>
    </subcellularLocation>
</comment>
<evidence type="ECO:0000256" key="7">
    <source>
        <dbReference type="SAM" id="MobiDB-lite"/>
    </source>
</evidence>
<evidence type="ECO:0000313" key="11">
    <source>
        <dbReference type="EMBL" id="KAH0564969.1"/>
    </source>
</evidence>
<feature type="transmembrane region" description="Helical" evidence="8">
    <location>
        <begin position="563"/>
        <end position="589"/>
    </location>
</feature>
<dbReference type="AlphaFoldDB" id="A0A9P8LGS5"/>
<evidence type="ECO:0000256" key="2">
    <source>
        <dbReference type="ARBA" id="ARBA00010642"/>
    </source>
</evidence>
<evidence type="ECO:0000256" key="4">
    <source>
        <dbReference type="ARBA" id="ARBA00022729"/>
    </source>
</evidence>
<evidence type="ECO:0000256" key="1">
    <source>
        <dbReference type="ARBA" id="ARBA00004141"/>
    </source>
</evidence>
<dbReference type="GO" id="GO:0055085">
    <property type="term" value="P:transmembrane transport"/>
    <property type="evidence" value="ECO:0007669"/>
    <property type="project" value="TreeGrafter"/>
</dbReference>
<sequence>MHRSLMSIFSLLLAILLATLPFSSAIQLIESKSLSPCQDNSNFTASLFNVVFTPENRTLGFDVVGVSSISGNVTAELRVIAYGFTAMREVLDPCKMPDLKGLCPMNTGQIDLNSNIQVSPDVIKAIPKLAYTVPDLDGTVRIYINNTDGASVACVEAQLSNGKTVNHKAVGWITAVIAGLGLLASAIASGLGHSNTAAHVAANALSLFGYFQAQAMTGMIAFRLPPIVLSWTMNFNWSMGIIKVDFMQKIFTWFQQSTGGTPSTLLSELSTTSVSIQKRSAEFVHKLLMRAYYQSVPRSNKNSAINEVNQLVVVTGIKRISFKANIEVTNLFMTGLSFLIIFVVMVALGVAAFKGFCEAAVKFQWMKREKFLDFRDNWKTVLKGIMYRLVIIGYPQMAVLCLWELTVVDSPAEVVLALFFFFSMTAILSWACWKVYQIAKRSIHKNPADLLFSDNDILNRWGFLYVQFKATAYYFIGPVLLYILLKAMFISFGQKKGVVQAVALVLIELAALVAVSYFRPWMDKRTNIFNISICAINLLNAIFLLVFSNVFNQPHIVSGVMGVVFFVINAAFALVLLILVLVSSFLAIASKNPEVRYERMQDDRASFIKSQTQLALPTELNALGATARGDKDPRGYEEMGPISSGPGSKNQYESSLAHPPLTAGSTRHLANKEQPHSPVDSSGPYNDAHSGQTPMYSDGYQANERLLTGRSATGSPSPYGRGGGTHPYQQQQSNYSGSWHVGAGYDH</sequence>
<feature type="signal peptide" evidence="9">
    <location>
        <begin position="1"/>
        <end position="25"/>
    </location>
</feature>
<dbReference type="InterPro" id="IPR032800">
    <property type="entry name" value="TRP_N"/>
</dbReference>
<dbReference type="SMART" id="SM01320">
    <property type="entry name" value="TRP_N"/>
    <property type="match status" value="1"/>
</dbReference>
<feature type="transmembrane region" description="Helical" evidence="8">
    <location>
        <begin position="331"/>
        <end position="357"/>
    </location>
</feature>
<dbReference type="PANTHER" id="PTHR31145">
    <property type="entry name" value="INTEGRAL MEMBRANE PROTEIN (AFU_ORTHOLOGUE AFUA_7G01610)"/>
    <property type="match status" value="1"/>
</dbReference>
<evidence type="ECO:0000256" key="3">
    <source>
        <dbReference type="ARBA" id="ARBA00022692"/>
    </source>
</evidence>
<proteinExistence type="inferred from homology"/>
<feature type="compositionally biased region" description="Basic and acidic residues" evidence="7">
    <location>
        <begin position="628"/>
        <end position="637"/>
    </location>
</feature>
<feature type="transmembrane region" description="Helical" evidence="8">
    <location>
        <begin position="498"/>
        <end position="518"/>
    </location>
</feature>
<dbReference type="GO" id="GO:0016020">
    <property type="term" value="C:membrane"/>
    <property type="evidence" value="ECO:0007669"/>
    <property type="project" value="UniProtKB-SubCell"/>
</dbReference>
<dbReference type="EMBL" id="JAGHQM010000154">
    <property type="protein sequence ID" value="KAH0564969.1"/>
    <property type="molecule type" value="Genomic_DNA"/>
</dbReference>
<feature type="compositionally biased region" description="Polar residues" evidence="7">
    <location>
        <begin position="645"/>
        <end position="654"/>
    </location>
</feature>
<keyword evidence="3 8" id="KW-0812">Transmembrane</keyword>
<protein>
    <recommendedName>
        <fullName evidence="10">ML-like domain-containing protein</fullName>
    </recommendedName>
</protein>
<evidence type="ECO:0000256" key="5">
    <source>
        <dbReference type="ARBA" id="ARBA00022989"/>
    </source>
</evidence>
<feature type="region of interest" description="Disordered" evidence="7">
    <location>
        <begin position="622"/>
        <end position="747"/>
    </location>
</feature>
<accession>A0A9P8LGS5</accession>
<feature type="compositionally biased region" description="Polar residues" evidence="7">
    <location>
        <begin position="727"/>
        <end position="737"/>
    </location>
</feature>
<dbReference type="InterPro" id="IPR040241">
    <property type="entry name" value="TRP_Flc/Pkd2-like"/>
</dbReference>
<evidence type="ECO:0000256" key="8">
    <source>
        <dbReference type="SAM" id="Phobius"/>
    </source>
</evidence>
<dbReference type="Pfam" id="PF06011">
    <property type="entry name" value="TRP"/>
    <property type="match status" value="1"/>
</dbReference>
<feature type="transmembrane region" description="Helical" evidence="8">
    <location>
        <begin position="472"/>
        <end position="492"/>
    </location>
</feature>
<reference evidence="11" key="1">
    <citation type="submission" date="2021-03" db="EMBL/GenBank/DDBJ databases">
        <title>Comparative genomics and phylogenomic investigation of the class Geoglossomycetes provide insights into ecological specialization and systematics.</title>
        <authorList>
            <person name="Melie T."/>
            <person name="Pirro S."/>
            <person name="Miller A.N."/>
            <person name="Quandt A."/>
        </authorList>
    </citation>
    <scope>NUCLEOTIDE SEQUENCE</scope>
    <source>
        <strain evidence="11">CAQ_001_2017</strain>
    </source>
</reference>
<evidence type="ECO:0000313" key="12">
    <source>
        <dbReference type="Proteomes" id="UP000750711"/>
    </source>
</evidence>
<feature type="chain" id="PRO_5040341631" description="ML-like domain-containing protein" evidence="9">
    <location>
        <begin position="26"/>
        <end position="747"/>
    </location>
</feature>